<feature type="compositionally biased region" description="Polar residues" evidence="1">
    <location>
        <begin position="31"/>
        <end position="41"/>
    </location>
</feature>
<evidence type="ECO:0000256" key="1">
    <source>
        <dbReference type="SAM" id="MobiDB-lite"/>
    </source>
</evidence>
<proteinExistence type="predicted"/>
<dbReference type="EMBL" id="JANPWZ010002455">
    <property type="protein sequence ID" value="KAJ3558609.1"/>
    <property type="molecule type" value="Genomic_DNA"/>
</dbReference>
<accession>A0A9W8N659</accession>
<feature type="region of interest" description="Disordered" evidence="1">
    <location>
        <begin position="31"/>
        <end position="61"/>
    </location>
</feature>
<protein>
    <submittedName>
        <fullName evidence="2">Uncharacterized protein</fullName>
    </submittedName>
</protein>
<dbReference type="AlphaFoldDB" id="A0A9W8N659"/>
<dbReference type="Proteomes" id="UP001148614">
    <property type="component" value="Unassembled WGS sequence"/>
</dbReference>
<evidence type="ECO:0000313" key="2">
    <source>
        <dbReference type="EMBL" id="KAJ3558609.1"/>
    </source>
</evidence>
<name>A0A9W8N659_9PEZI</name>
<dbReference type="VEuPathDB" id="FungiDB:F4678DRAFT_447414"/>
<reference evidence="2" key="1">
    <citation type="submission" date="2022-07" db="EMBL/GenBank/DDBJ databases">
        <title>Genome Sequence of Xylaria arbuscula.</title>
        <authorList>
            <person name="Buettner E."/>
        </authorList>
    </citation>
    <scope>NUCLEOTIDE SEQUENCE</scope>
    <source>
        <strain evidence="2">VT107</strain>
    </source>
</reference>
<evidence type="ECO:0000313" key="3">
    <source>
        <dbReference type="Proteomes" id="UP001148614"/>
    </source>
</evidence>
<sequence length="417" mass="46045">MATQPVQACPQVEERVSSAGGFSIPLNQIVQSQTSQRSSSPDPGRITGSISVTADPARNSDSPVRKISLQERFPVIFSRTCDVLGLLLVLIFGITQLVAQDKSIVISKESELVTLALSCSDEKVKYTSICQQFLDKFPDGPAISRRREDGLSGSPRYHDPRGAHSVHDDFEYLAVYLATMDQFVQKQNRRFQSALNESDLTRSLAQMKEIDEAREVFFQNLMLRKSAMTMPRGEGVSALTKLDGTYLAAVYDPIQGYDLVRFTVAGVIRGTTSGTSSKCINLVHLEPFLDTHAAQIMSHTNLKGSLCVTAVATTLRQMTVYVQYSITRRTEICDNWQFWGVSGSPGQDMLLQGLRGTTVSFLAKLELIIPSIPRHAVITIHVSSRQEVERPRAWECLAGGEEYQGLANGGDLDDYVE</sequence>
<comment type="caution">
    <text evidence="2">The sequence shown here is derived from an EMBL/GenBank/DDBJ whole genome shotgun (WGS) entry which is preliminary data.</text>
</comment>
<gene>
    <name evidence="2" type="ORF">NPX13_g9674</name>
</gene>
<keyword evidence="3" id="KW-1185">Reference proteome</keyword>
<organism evidence="2 3">
    <name type="scientific">Xylaria arbuscula</name>
    <dbReference type="NCBI Taxonomy" id="114810"/>
    <lineage>
        <taxon>Eukaryota</taxon>
        <taxon>Fungi</taxon>
        <taxon>Dikarya</taxon>
        <taxon>Ascomycota</taxon>
        <taxon>Pezizomycotina</taxon>
        <taxon>Sordariomycetes</taxon>
        <taxon>Xylariomycetidae</taxon>
        <taxon>Xylariales</taxon>
        <taxon>Xylariaceae</taxon>
        <taxon>Xylaria</taxon>
    </lineage>
</organism>